<name>A0A061SH17_9CHLO</name>
<feature type="region of interest" description="Disordered" evidence="1">
    <location>
        <begin position="270"/>
        <end position="304"/>
    </location>
</feature>
<keyword evidence="2" id="KW-0472">Membrane</keyword>
<accession>A0A061SH17</accession>
<feature type="region of interest" description="Disordered" evidence="1">
    <location>
        <begin position="153"/>
        <end position="234"/>
    </location>
</feature>
<feature type="transmembrane region" description="Helical" evidence="2">
    <location>
        <begin position="240"/>
        <end position="265"/>
    </location>
</feature>
<evidence type="ECO:0000256" key="2">
    <source>
        <dbReference type="SAM" id="Phobius"/>
    </source>
</evidence>
<dbReference type="PRINTS" id="PR01217">
    <property type="entry name" value="PRICHEXTENSN"/>
</dbReference>
<feature type="compositionally biased region" description="Pro residues" evidence="1">
    <location>
        <begin position="156"/>
        <end position="175"/>
    </location>
</feature>
<dbReference type="EMBL" id="GBEZ01002957">
    <property type="protein sequence ID" value="JAC82140.1"/>
    <property type="molecule type" value="Transcribed_RNA"/>
</dbReference>
<reference evidence="3" key="1">
    <citation type="submission" date="2014-05" db="EMBL/GenBank/DDBJ databases">
        <title>The transcriptome of the halophilic microalga Tetraselmis sp. GSL018 isolated from the Great Salt Lake, Utah.</title>
        <authorList>
            <person name="Jinkerson R.E."/>
            <person name="D'Adamo S."/>
            <person name="Posewitz M.C."/>
        </authorList>
    </citation>
    <scope>NUCLEOTIDE SEQUENCE</scope>
    <source>
        <strain evidence="3">GSL018</strain>
    </source>
</reference>
<dbReference type="AlphaFoldDB" id="A0A061SH17"/>
<feature type="compositionally biased region" description="Pro residues" evidence="1">
    <location>
        <begin position="184"/>
        <end position="220"/>
    </location>
</feature>
<protein>
    <submittedName>
        <fullName evidence="3">Uncharacterized protein</fullName>
    </submittedName>
</protein>
<gene>
    <name evidence="3" type="ORF">TSPGSL018_6374</name>
</gene>
<dbReference type="CDD" id="cd12087">
    <property type="entry name" value="TM_EGFR-like"/>
    <property type="match status" value="1"/>
</dbReference>
<keyword evidence="2" id="KW-0812">Transmembrane</keyword>
<sequence length="304" mass="31319">MFQVFLAQDTVEPLGDFLGSEVSNMVFIEWRPGPEYIEQCPGYTVTLDVTVTLDGFTPVECDSISARLEDALRLYIQEEAGDLDPDIQATCPEGAGPAQQYTLRVTISLKQFEFSDAELLDLVLERPDAGEKIREALGGSVASVSVEVVGKQIISPPAPPSPPSPPAVPSPPATPAPTESSPEPATPAPSPPPTVLTAPPPSPSPGAPPPEPVPPPPAPPTATQEPLGEDVDDGDGGSNLAIIIGAAVGGVVAILVLAAVAFYVVQRRGQQVTAVSRSEGGNDQPLLSQAQGEATEGTDTPAGS</sequence>
<organism evidence="3">
    <name type="scientific">Tetraselmis sp. GSL018</name>
    <dbReference type="NCBI Taxonomy" id="582737"/>
    <lineage>
        <taxon>Eukaryota</taxon>
        <taxon>Viridiplantae</taxon>
        <taxon>Chlorophyta</taxon>
        <taxon>core chlorophytes</taxon>
        <taxon>Chlorodendrophyceae</taxon>
        <taxon>Chlorodendrales</taxon>
        <taxon>Chlorodendraceae</taxon>
        <taxon>Tetraselmis</taxon>
    </lineage>
</organism>
<proteinExistence type="predicted"/>
<evidence type="ECO:0000256" key="1">
    <source>
        <dbReference type="SAM" id="MobiDB-lite"/>
    </source>
</evidence>
<keyword evidence="2" id="KW-1133">Transmembrane helix</keyword>
<evidence type="ECO:0000313" key="3">
    <source>
        <dbReference type="EMBL" id="JAC82140.1"/>
    </source>
</evidence>